<dbReference type="Proteomes" id="UP000134084">
    <property type="component" value="Segment"/>
</dbReference>
<reference evidence="7" key="7">
    <citation type="submission" date="2020-07" db="EMBL/GenBank/DDBJ databases">
        <title>Distinct polymorphisms in a single herpesvirus gene are capable of enhancing virulence and mediate vaccinal resistance.</title>
        <authorList>
            <person name="Conradie A.M."/>
            <person name="Bertzbach L.D."/>
            <person name="Trimpert J."/>
            <person name="Patria J.N."/>
            <person name="Murata S."/>
            <person name="Parcells M.S."/>
            <person name="Kaufer B.B."/>
        </authorList>
    </citation>
    <scope>NUCLEOTIDE SEQUENCE</scope>
</reference>
<gene>
    <name evidence="1" type="ORF">MDV096.5</name>
</gene>
<dbReference type="Proteomes" id="UP000143489">
    <property type="component" value="Segment"/>
</dbReference>
<reference evidence="6" key="8">
    <citation type="submission" date="2020-07" db="EMBL/GenBank/DDBJ databases">
        <title>Distinct polymorphisms in a single herpesvirus gene are capable of enhancing virulence and mediate vaccinal resistance.</title>
        <authorList>
            <person name="Conradie A.M."/>
            <person name="Bertzbach L.D."/>
            <person name="Trimpert J.D."/>
            <person name="Patria J.N."/>
            <person name="Murata S."/>
            <person name="Parcells M.S."/>
            <person name="Kaufer B.B."/>
        </authorList>
    </citation>
    <scope>NUCLEOTIDE SEQUENCE</scope>
</reference>
<evidence type="ECO:0000313" key="3">
    <source>
        <dbReference type="EMBL" id="ACF94888.1"/>
    </source>
</evidence>
<dbReference type="EMBL" id="JQ809691">
    <property type="protein sequence ID" value="AFM75079.1"/>
    <property type="molecule type" value="Genomic_DNA"/>
</dbReference>
<proteinExistence type="predicted"/>
<evidence type="ECO:0000313" key="11">
    <source>
        <dbReference type="Proteomes" id="UP000143489"/>
    </source>
</evidence>
<dbReference type="EMBL" id="EF523390">
    <property type="protein sequence ID" value="ABR13216.1"/>
    <property type="molecule type" value="Genomic_DNA"/>
</dbReference>
<reference evidence="1 12" key="2">
    <citation type="journal article" date="2007" name="J. Gen. Virol.">
        <title>Comparative full-length sequence analysis of oncogenic and vaccine (Rispens) strains of Marek's disease virus.</title>
        <authorList>
            <person name="Spatz S.J."/>
            <person name="Petherbridge L."/>
            <person name="Zhao Y."/>
            <person name="Nair V."/>
        </authorList>
    </citation>
    <scope>NUCLEOTIDE SEQUENCE [LARGE SCALE GENOMIC DNA]</scope>
    <source>
        <strain evidence="1">CVI988</strain>
    </source>
</reference>
<evidence type="ECO:0000313" key="7">
    <source>
        <dbReference type="EMBL" id="QOT14305.1"/>
    </source>
</evidence>
<dbReference type="Proteomes" id="UP000181470">
    <property type="component" value="Segment"/>
</dbReference>
<evidence type="ECO:0000313" key="4">
    <source>
        <dbReference type="EMBL" id="AEZ51791.1"/>
    </source>
</evidence>
<evidence type="ECO:0000313" key="2">
    <source>
        <dbReference type="EMBL" id="ABR13216.1"/>
    </source>
</evidence>
<reference evidence="3 10" key="4">
    <citation type="journal article" date="2008" name="Virus Genes">
        <title>Sequence determination of a mildly virulent strain (CU-2) of Gallid herpesvirus type 2 using 454 pyrosequencing.</title>
        <authorList>
            <person name="Spatz S.J."/>
            <person name="Rue C.A."/>
        </authorList>
    </citation>
    <scope>NUCLEOTIDE SEQUENCE [LARGE SCALE GENOMIC DNA]</scope>
    <source>
        <strain evidence="3">CU-2</strain>
    </source>
</reference>
<dbReference type="EMBL" id="JQ806361">
    <property type="protein sequence ID" value="AFM74703.1"/>
    <property type="molecule type" value="Genomic_DNA"/>
</dbReference>
<dbReference type="Proteomes" id="UP000134498">
    <property type="component" value="Genome"/>
</dbReference>
<dbReference type="EMBL" id="MT797630">
    <property type="protein sequence ID" value="QOT14305.1"/>
    <property type="molecule type" value="Genomic_DNA"/>
</dbReference>
<dbReference type="EMBL" id="JQ314003">
    <property type="protein sequence ID" value="AEZ51791.1"/>
    <property type="molecule type" value="Genomic_DNA"/>
</dbReference>
<dbReference type="EMBL" id="MT797631">
    <property type="protein sequence ID" value="QOT14491.1"/>
    <property type="molecule type" value="Genomic_DNA"/>
</dbReference>
<dbReference type="Proteomes" id="UP000133397">
    <property type="component" value="Segment"/>
</dbReference>
<dbReference type="EMBL" id="JQ820250">
    <property type="protein sequence ID" value="AFM75443.1"/>
    <property type="molecule type" value="Genomic_DNA"/>
</dbReference>
<organism evidence="1 12">
    <name type="scientific">Gallid alphaherpesvirus 2</name>
    <dbReference type="NCBI Taxonomy" id="10390"/>
    <lineage>
        <taxon>Viruses</taxon>
        <taxon>Duplodnaviria</taxon>
        <taxon>Heunggongvirae</taxon>
        <taxon>Peploviricota</taxon>
        <taxon>Herviviricetes</taxon>
        <taxon>Herpesvirales</taxon>
        <taxon>Orthoherpesviridae</taxon>
        <taxon>Alphaherpesvirinae</taxon>
        <taxon>Mardivirus</taxon>
        <taxon>Mardivirus gallidalpha2</taxon>
    </lineage>
</organism>
<evidence type="ECO:0000313" key="6">
    <source>
        <dbReference type="EMBL" id="QOT14119.1"/>
    </source>
</evidence>
<evidence type="ECO:0000313" key="1">
    <source>
        <dbReference type="EMBL" id="ABF72369.1"/>
    </source>
</evidence>
<dbReference type="EMBL" id="JQ809692">
    <property type="protein sequence ID" value="AFM75262.1"/>
    <property type="molecule type" value="Genomic_DNA"/>
</dbReference>
<evidence type="ECO:0000313" key="8">
    <source>
        <dbReference type="Proteomes" id="UP000133397"/>
    </source>
</evidence>
<accession>Q19B18</accession>
<evidence type="ECO:0000313" key="12">
    <source>
        <dbReference type="Proteomes" id="UP000149312"/>
    </source>
</evidence>
<dbReference type="Proteomes" id="UP000149312">
    <property type="component" value="Segment"/>
</dbReference>
<dbReference type="EMBL" id="EU499381">
    <property type="protein sequence ID" value="ACF94888.1"/>
    <property type="molecule type" value="Genomic_DNA"/>
</dbReference>
<evidence type="ECO:0000313" key="13">
    <source>
        <dbReference type="Proteomes" id="UP000180864"/>
    </source>
</evidence>
<reference evidence="9 13" key="6">
    <citation type="journal article" date="2012" name="Virus Genes">
        <title>Dynamic equilibrium of Marek's disease genomes during in vitro serial passage.</title>
        <authorList>
            <person name="Spatz S.J."/>
            <person name="Volkening J.D."/>
            <person name="Gimeno I.M."/>
            <person name="Heidari M."/>
            <person name="Witter R.L."/>
        </authorList>
    </citation>
    <scope>NUCLEOTIDE SEQUENCE [LARGE SCALE GENOMIC DNA]</scope>
    <source>
        <strain evidence="5">648a</strain>
    </source>
</reference>
<evidence type="ECO:0000313" key="10">
    <source>
        <dbReference type="Proteomes" id="UP000134498"/>
    </source>
</evidence>
<sequence>MLDCMWLWLYTMDVQVHGLTFICQRWKHILMYMKTTTSRDLGINHFYRTVVSSTKMRLAIGPARPLNGEIMVLSFMIFYSHRYQLGRLLSS</sequence>
<dbReference type="Proteomes" id="UP000181598">
    <property type="component" value="Segment"/>
</dbReference>
<dbReference type="EMBL" id="MT797629">
    <property type="protein sequence ID" value="QOT14119.1"/>
    <property type="molecule type" value="Genomic_DNA"/>
</dbReference>
<dbReference type="EMBL" id="DQ530348">
    <property type="protein sequence ID" value="ABF72369.1"/>
    <property type="molecule type" value="Genomic_DNA"/>
</dbReference>
<name>Q19B18_9ALPH</name>
<reference evidence="4 8" key="5">
    <citation type="journal article" date="2012" name="Virus Genes">
        <title>Genome sequence determination and analysis of a Chinese virulent strain, LMS, of Gallid herpesvirus type 2.</title>
        <authorList>
            <person name="Cheng Y."/>
            <person name="Cong F."/>
            <person name="Zhang Y.P."/>
            <person name="Li Z.J."/>
            <person name="Xu N.N."/>
            <person name="Hou G.Y."/>
            <person name="Liu C.J."/>
        </authorList>
    </citation>
    <scope>NUCLEOTIDE SEQUENCE [LARGE SCALE GENOMIC DNA]</scope>
    <source>
        <strain evidence="4">LMS</strain>
    </source>
</reference>
<reference evidence="2 11" key="3">
    <citation type="journal article" date="2007" name="Virus Genes">
        <title>Comparative sequence analysis of a highly oncogenic but horizontal spread-defective clone of Marek's disease virus.</title>
        <authorList>
            <person name="Spatz S.J."/>
            <person name="Zhao Y."/>
            <person name="Petherbridge L."/>
            <person name="Smith L.P."/>
            <person name="Baigent S.J."/>
            <person name="Nair V."/>
        </authorList>
    </citation>
    <scope>NUCLEOTIDE SEQUENCE [LARGE SCALE GENOMIC DNA]</scope>
    <source>
        <strain evidence="2">RB-1B</strain>
    </source>
</reference>
<dbReference type="EMBL" id="MT813453">
    <property type="protein sequence ID" value="QOT14672.1"/>
    <property type="molecule type" value="Genomic_DNA"/>
</dbReference>
<evidence type="ECO:0000313" key="5">
    <source>
        <dbReference type="EMBL" id="AFM74703.1"/>
    </source>
</evidence>
<dbReference type="EMBL" id="JQ806362">
    <property type="protein sequence ID" value="AFM74891.1"/>
    <property type="molecule type" value="Genomic_DNA"/>
</dbReference>
<dbReference type="Proteomes" id="UP000181580">
    <property type="component" value="Segment"/>
</dbReference>
<reference evidence="3 10" key="1">
    <citation type="journal article" date="2007" name="Arch. Virol.">
        <title>Sequence determination of variable regions within the genomes of gallid herpesvirus-2 pathotypes.</title>
        <authorList>
            <person name="Spatz S.J."/>
            <person name="Silva R.F."/>
        </authorList>
    </citation>
    <scope>NUCLEOTIDE SEQUENCE [LARGE SCALE GENOMIC DNA]</scope>
    <source>
        <strain evidence="3">CU-2</strain>
    </source>
</reference>
<protein>
    <submittedName>
        <fullName evidence="1">Uncharacterized protein</fullName>
    </submittedName>
</protein>
<evidence type="ECO:0000313" key="9">
    <source>
        <dbReference type="Proteomes" id="UP000134084"/>
    </source>
</evidence>
<dbReference type="Proteomes" id="UP000180864">
    <property type="component" value="Segment"/>
</dbReference>